<feature type="transmembrane region" description="Helical" evidence="1">
    <location>
        <begin position="24"/>
        <end position="43"/>
    </location>
</feature>
<feature type="transmembrane region" description="Helical" evidence="1">
    <location>
        <begin position="77"/>
        <end position="100"/>
    </location>
</feature>
<evidence type="ECO:0000313" key="3">
    <source>
        <dbReference type="EMBL" id="MFC5380792.1"/>
    </source>
</evidence>
<comment type="catalytic activity">
    <reaction evidence="1">
        <text>a quinone + NADH + 5 H(+)(in) = a quinol + NAD(+) + 4 H(+)(out)</text>
        <dbReference type="Rhea" id="RHEA:57888"/>
        <dbReference type="ChEBI" id="CHEBI:15378"/>
        <dbReference type="ChEBI" id="CHEBI:24646"/>
        <dbReference type="ChEBI" id="CHEBI:57540"/>
        <dbReference type="ChEBI" id="CHEBI:57945"/>
        <dbReference type="ChEBI" id="CHEBI:132124"/>
    </reaction>
</comment>
<protein>
    <recommendedName>
        <fullName evidence="1">NADH-quinone oxidoreductase subunit J</fullName>
        <ecNumber evidence="1">7.1.1.-</ecNumber>
    </recommendedName>
</protein>
<feature type="compositionally biased region" description="Basic and acidic residues" evidence="2">
    <location>
        <begin position="188"/>
        <end position="201"/>
    </location>
</feature>
<evidence type="ECO:0000313" key="4">
    <source>
        <dbReference type="Proteomes" id="UP001596122"/>
    </source>
</evidence>
<dbReference type="InterPro" id="IPR001457">
    <property type="entry name" value="NADH_UbQ/plastoQ_OxRdtase_su6"/>
</dbReference>
<evidence type="ECO:0000256" key="2">
    <source>
        <dbReference type="SAM" id="MobiDB-lite"/>
    </source>
</evidence>
<feature type="compositionally biased region" description="Basic and acidic residues" evidence="2">
    <location>
        <begin position="283"/>
        <end position="293"/>
    </location>
</feature>
<keyword evidence="4" id="KW-1185">Reference proteome</keyword>
<keyword evidence="1" id="KW-0520">NAD</keyword>
<keyword evidence="1" id="KW-0812">Transmembrane</keyword>
<keyword evidence="1" id="KW-0472">Membrane</keyword>
<feature type="region of interest" description="Disordered" evidence="2">
    <location>
        <begin position="260"/>
        <end position="318"/>
    </location>
</feature>
<dbReference type="NCBIfam" id="NF005165">
    <property type="entry name" value="PRK06638.1-5"/>
    <property type="match status" value="1"/>
</dbReference>
<evidence type="ECO:0000256" key="1">
    <source>
        <dbReference type="RuleBase" id="RU004429"/>
    </source>
</evidence>
<keyword evidence="1" id="KW-1133">Transmembrane helix</keyword>
<sequence>MSAHVALAVAETGAEVGSSAGDAALFWTLGPLMVLASLGLIFARKAVHAALSMAVVMVSLGGVYVGLQAPFLGMVQVFVYTGAVMMLFLFVLMLVGVDSSDSLVETIRGQRLAALLAGGGFTIFVLVALGRTAWPEPVGLQAVNEAGNITGIAERIFSRYVWSFELTAALLVVAAIGAMVLAHRERTGERPTQRSISEARLRRGQRMTPLPPPGTFARHNAVDTPALLPDGSPSELSVSRVLQARGQTLSTTTLVDDVPEIVADVDPDGRGSRTRGSAVGGHPIDRDHPRHGDGPLGEDTATGDASDGTSDSASTRKA</sequence>
<comment type="caution">
    <text evidence="3">The sequence shown here is derived from an EMBL/GenBank/DDBJ whole genome shotgun (WGS) entry which is preliminary data.</text>
</comment>
<dbReference type="EC" id="7.1.1.-" evidence="1"/>
<reference evidence="4" key="1">
    <citation type="journal article" date="2019" name="Int. J. Syst. Evol. Microbiol.">
        <title>The Global Catalogue of Microorganisms (GCM) 10K type strain sequencing project: providing services to taxonomists for standard genome sequencing and annotation.</title>
        <authorList>
            <consortium name="The Broad Institute Genomics Platform"/>
            <consortium name="The Broad Institute Genome Sequencing Center for Infectious Disease"/>
            <person name="Wu L."/>
            <person name="Ma J."/>
        </authorList>
    </citation>
    <scope>NUCLEOTIDE SEQUENCE [LARGE SCALE GENOMIC DNA]</scope>
    <source>
        <strain evidence="4">CCUG 43114</strain>
    </source>
</reference>
<gene>
    <name evidence="3" type="ORF">ACFPJ6_08320</name>
</gene>
<comment type="similarity">
    <text evidence="1">Belongs to the complex I subunit 6 family.</text>
</comment>
<dbReference type="GO" id="GO:0050136">
    <property type="term" value="F:NADH dehydrogenase (quinone) (non-electrogenic) activity"/>
    <property type="evidence" value="ECO:0007669"/>
    <property type="project" value="UniProtKB-EC"/>
</dbReference>
<feature type="transmembrane region" description="Helical" evidence="1">
    <location>
        <begin position="112"/>
        <end position="134"/>
    </location>
</feature>
<comment type="function">
    <text evidence="1">NDH-1 shuttles electrons from NADH, via FMN and iron-sulfur (Fe-S) centers, to quinones in the respiratory chain. Couples the redox reaction to proton translocation (for every two electrons transferred, four hydrogen ions are translocated across the cytoplasmic membrane), and thus conserves the redox energy in a proton gradient.</text>
</comment>
<accession>A0ABW0GM89</accession>
<dbReference type="Proteomes" id="UP001596122">
    <property type="component" value="Unassembled WGS sequence"/>
</dbReference>
<proteinExistence type="inferred from homology"/>
<dbReference type="PANTHER" id="PTHR33269">
    <property type="entry name" value="NADH-UBIQUINONE OXIDOREDUCTASE CHAIN 6"/>
    <property type="match status" value="1"/>
</dbReference>
<keyword evidence="1" id="KW-0874">Quinone</keyword>
<name>A0ABW0GM89_9MICO</name>
<keyword evidence="3" id="KW-0560">Oxidoreductase</keyword>
<keyword evidence="1" id="KW-1003">Cell membrane</keyword>
<dbReference type="Pfam" id="PF00499">
    <property type="entry name" value="Oxidored_q3"/>
    <property type="match status" value="1"/>
</dbReference>
<dbReference type="InterPro" id="IPR042106">
    <property type="entry name" value="Nuo/plastoQ_OxRdtase_6_NuoJ"/>
</dbReference>
<feature type="transmembrane region" description="Helical" evidence="1">
    <location>
        <begin position="50"/>
        <end position="71"/>
    </location>
</feature>
<feature type="transmembrane region" description="Helical" evidence="1">
    <location>
        <begin position="160"/>
        <end position="182"/>
    </location>
</feature>
<dbReference type="Gene3D" id="1.20.120.1200">
    <property type="entry name" value="NADH-ubiquinone/plastoquinone oxidoreductase chain 6, subunit NuoJ"/>
    <property type="match status" value="1"/>
</dbReference>
<organism evidence="3 4">
    <name type="scientific">Aquipuribacter nitratireducens</name>
    <dbReference type="NCBI Taxonomy" id="650104"/>
    <lineage>
        <taxon>Bacteria</taxon>
        <taxon>Bacillati</taxon>
        <taxon>Actinomycetota</taxon>
        <taxon>Actinomycetes</taxon>
        <taxon>Micrococcales</taxon>
        <taxon>Intrasporangiaceae</taxon>
        <taxon>Aquipuribacter</taxon>
    </lineage>
</organism>
<dbReference type="EMBL" id="JBHSLD010000007">
    <property type="protein sequence ID" value="MFC5380792.1"/>
    <property type="molecule type" value="Genomic_DNA"/>
</dbReference>
<feature type="region of interest" description="Disordered" evidence="2">
    <location>
        <begin position="188"/>
        <end position="234"/>
    </location>
</feature>
<comment type="subcellular location">
    <subcellularLocation>
        <location evidence="1">Cell membrane</location>
        <topology evidence="1">Multi-pass membrane protein</topology>
    </subcellularLocation>
</comment>
<dbReference type="PANTHER" id="PTHR33269:SF19">
    <property type="entry name" value="NADH-QUINONE OXIDOREDUCTASE SUBUNIT J"/>
    <property type="match status" value="1"/>
</dbReference>
<dbReference type="RefSeq" id="WP_340267647.1">
    <property type="nucleotide sequence ID" value="NZ_JBBEOG010000002.1"/>
</dbReference>
<feature type="compositionally biased region" description="Low complexity" evidence="2">
    <location>
        <begin position="299"/>
        <end position="318"/>
    </location>
</feature>